<organism evidence="1 2">
    <name type="scientific">Agrobacterium tumefaciens</name>
    <dbReference type="NCBI Taxonomy" id="358"/>
    <lineage>
        <taxon>Bacteria</taxon>
        <taxon>Pseudomonadati</taxon>
        <taxon>Pseudomonadota</taxon>
        <taxon>Alphaproteobacteria</taxon>
        <taxon>Hyphomicrobiales</taxon>
        <taxon>Rhizobiaceae</taxon>
        <taxon>Rhizobium/Agrobacterium group</taxon>
        <taxon>Agrobacterium</taxon>
        <taxon>Agrobacterium tumefaciens complex</taxon>
    </lineage>
</organism>
<dbReference type="InterPro" id="IPR011051">
    <property type="entry name" value="RmlC_Cupin_sf"/>
</dbReference>
<name>A0A2L2LM13_AGRTU</name>
<dbReference type="AlphaFoldDB" id="A0A2L2LM13"/>
<dbReference type="InterPro" id="IPR031723">
    <property type="entry name" value="DMSP_lyase"/>
</dbReference>
<accession>A0A2L2LM13</accession>
<keyword evidence="1" id="KW-0614">Plasmid</keyword>
<dbReference type="Proteomes" id="UP000237717">
    <property type="component" value="Plasmid pAt1D1609a"/>
</dbReference>
<dbReference type="EMBL" id="CP026927">
    <property type="protein sequence ID" value="AVH45371.1"/>
    <property type="molecule type" value="Genomic_DNA"/>
</dbReference>
<evidence type="ECO:0000313" key="2">
    <source>
        <dbReference type="Proteomes" id="UP000237717"/>
    </source>
</evidence>
<proteinExistence type="predicted"/>
<protein>
    <submittedName>
        <fullName evidence="1">Transcriptional regulator</fullName>
    </submittedName>
</protein>
<sequence>MSRNHALQTFLDTALVAFDRFAQDLRARASIMQIFSNLEVPQPERSEISKRLPVCSRYLESVLAQKTEQPMLDLLLERFKTLEPLLEWKGRPTYDGSASDNFLMSHANTMIVGPGGLEDRRDVWLGATLMAPNVRYPDHDHAPEETYLVLSDGEFMHGDSDWFSPGVGGSFYNPPGIRHAMRSGEKPFFAFWALRPDQTKH</sequence>
<dbReference type="Pfam" id="PF16867">
    <property type="entry name" value="DMSP_lyase"/>
    <property type="match status" value="1"/>
</dbReference>
<evidence type="ECO:0000313" key="1">
    <source>
        <dbReference type="EMBL" id="AVH45371.1"/>
    </source>
</evidence>
<dbReference type="Gene3D" id="2.60.120.10">
    <property type="entry name" value="Jelly Rolls"/>
    <property type="match status" value="1"/>
</dbReference>
<reference evidence="1 2" key="1">
    <citation type="submission" date="2018-02" db="EMBL/GenBank/DDBJ databases">
        <title>Complete genome sequence of Agrobacterium tumefaciens 1D1609.</title>
        <authorList>
            <person name="Cho S.-T."/>
            <person name="Haryono M."/>
            <person name="Chang H.-H."/>
            <person name="Santos M.N."/>
            <person name="Lai E.-M."/>
            <person name="Kuo C.-H."/>
        </authorList>
    </citation>
    <scope>NUCLEOTIDE SEQUENCE [LARGE SCALE GENOMIC DNA]</scope>
    <source>
        <strain evidence="1 2">1D1609</strain>
        <plasmid evidence="2">Plasmid pat1d1609a</plasmid>
    </source>
</reference>
<geneLocation type="plasmid" evidence="2">
    <name>pat1d1609a</name>
</geneLocation>
<dbReference type="RefSeq" id="WP_104680399.1">
    <property type="nucleotide sequence ID" value="NZ_CP026927.1"/>
</dbReference>
<dbReference type="GO" id="GO:0047869">
    <property type="term" value="F:dimethylpropiothetin dethiomethylase activity"/>
    <property type="evidence" value="ECO:0007669"/>
    <property type="project" value="InterPro"/>
</dbReference>
<dbReference type="SUPFAM" id="SSF51182">
    <property type="entry name" value="RmlC-like cupins"/>
    <property type="match status" value="1"/>
</dbReference>
<gene>
    <name evidence="1" type="ORF">At1D1609_53380</name>
</gene>
<dbReference type="InterPro" id="IPR014710">
    <property type="entry name" value="RmlC-like_jellyroll"/>
</dbReference>